<accession>A0A7S1F4I0</accession>
<dbReference type="EMBL" id="HBFQ01023923">
    <property type="protein sequence ID" value="CAD8842516.1"/>
    <property type="molecule type" value="Transcribed_RNA"/>
</dbReference>
<evidence type="ECO:0000256" key="1">
    <source>
        <dbReference type="SAM" id="Phobius"/>
    </source>
</evidence>
<keyword evidence="1" id="KW-0472">Membrane</keyword>
<name>A0A7S1F4I0_NOCSC</name>
<reference evidence="2" key="1">
    <citation type="submission" date="2021-01" db="EMBL/GenBank/DDBJ databases">
        <authorList>
            <person name="Corre E."/>
            <person name="Pelletier E."/>
            <person name="Niang G."/>
            <person name="Scheremetjew M."/>
            <person name="Finn R."/>
            <person name="Kale V."/>
            <person name="Holt S."/>
            <person name="Cochrane G."/>
            <person name="Meng A."/>
            <person name="Brown T."/>
            <person name="Cohen L."/>
        </authorList>
    </citation>
    <scope>NUCLEOTIDE SEQUENCE</scope>
</reference>
<evidence type="ECO:0000313" key="2">
    <source>
        <dbReference type="EMBL" id="CAD8842516.1"/>
    </source>
</evidence>
<sequence>MFCALCRVCRLDKKSVSSELARRSHLAPFVKPALKRDVRYSSSGEENQVRGTAPGSKSAAGWVVGGVAAVFVLLVFHGRMITERERREGALHHEISELKRELSEARSKLREFERERFLKPRT</sequence>
<protein>
    <submittedName>
        <fullName evidence="2">Uncharacterized protein</fullName>
    </submittedName>
</protein>
<dbReference type="AlphaFoldDB" id="A0A7S1F4I0"/>
<feature type="transmembrane region" description="Helical" evidence="1">
    <location>
        <begin position="59"/>
        <end position="77"/>
    </location>
</feature>
<gene>
    <name evidence="2" type="ORF">NSCI0253_LOCUS16864</name>
</gene>
<proteinExistence type="predicted"/>
<keyword evidence="1" id="KW-1133">Transmembrane helix</keyword>
<organism evidence="2">
    <name type="scientific">Noctiluca scintillans</name>
    <name type="common">Sea sparkle</name>
    <name type="synonym">Red tide dinoflagellate</name>
    <dbReference type="NCBI Taxonomy" id="2966"/>
    <lineage>
        <taxon>Eukaryota</taxon>
        <taxon>Sar</taxon>
        <taxon>Alveolata</taxon>
        <taxon>Dinophyceae</taxon>
        <taxon>Noctilucales</taxon>
        <taxon>Noctilucaceae</taxon>
        <taxon>Noctiluca</taxon>
    </lineage>
</organism>
<keyword evidence="1" id="KW-0812">Transmembrane</keyword>